<name>A0ABW5WZ90_9STAP</name>
<gene>
    <name evidence="2" type="ORF">ACFSX4_08375</name>
</gene>
<dbReference type="InterPro" id="IPR045864">
    <property type="entry name" value="aa-tRNA-synth_II/BPL/LPL"/>
</dbReference>
<evidence type="ECO:0000259" key="1">
    <source>
        <dbReference type="Pfam" id="PF13393"/>
    </source>
</evidence>
<protein>
    <submittedName>
        <fullName evidence="2">ATP phosphoribosyltransferase regulatory subunit</fullName>
    </submittedName>
</protein>
<keyword evidence="3" id="KW-1185">Reference proteome</keyword>
<reference evidence="3" key="1">
    <citation type="journal article" date="2019" name="Int. J. Syst. Evol. Microbiol.">
        <title>The Global Catalogue of Microorganisms (GCM) 10K type strain sequencing project: providing services to taxonomists for standard genome sequencing and annotation.</title>
        <authorList>
            <consortium name="The Broad Institute Genomics Platform"/>
            <consortium name="The Broad Institute Genome Sequencing Center for Infectious Disease"/>
            <person name="Wu L."/>
            <person name="Ma J."/>
        </authorList>
    </citation>
    <scope>NUCLEOTIDE SEQUENCE [LARGE SCALE GENOMIC DNA]</scope>
    <source>
        <strain evidence="3">KCTC 33575</strain>
    </source>
</reference>
<comment type="caution">
    <text evidence="2">The sequence shown here is derived from an EMBL/GenBank/DDBJ whole genome shotgun (WGS) entry which is preliminary data.</text>
</comment>
<dbReference type="Proteomes" id="UP001597519">
    <property type="component" value="Unassembled WGS sequence"/>
</dbReference>
<accession>A0ABW5WZ90</accession>
<organism evidence="2 3">
    <name type="scientific">Corticicoccus populi</name>
    <dbReference type="NCBI Taxonomy" id="1812821"/>
    <lineage>
        <taxon>Bacteria</taxon>
        <taxon>Bacillati</taxon>
        <taxon>Bacillota</taxon>
        <taxon>Bacilli</taxon>
        <taxon>Bacillales</taxon>
        <taxon>Staphylococcaceae</taxon>
        <taxon>Corticicoccus</taxon>
    </lineage>
</organism>
<feature type="domain" description="Class II Histidinyl-tRNA synthetase (HisRS)-like catalytic core" evidence="1">
    <location>
        <begin position="17"/>
        <end position="252"/>
    </location>
</feature>
<proteinExistence type="predicted"/>
<dbReference type="RefSeq" id="WP_377773540.1">
    <property type="nucleotide sequence ID" value="NZ_JBHUOQ010000003.1"/>
</dbReference>
<dbReference type="Pfam" id="PF13393">
    <property type="entry name" value="tRNA-synt_His"/>
    <property type="match status" value="1"/>
</dbReference>
<dbReference type="Gene3D" id="3.30.930.10">
    <property type="entry name" value="Bira Bifunctional Protein, Domain 2"/>
    <property type="match status" value="1"/>
</dbReference>
<evidence type="ECO:0000313" key="3">
    <source>
        <dbReference type="Proteomes" id="UP001597519"/>
    </source>
</evidence>
<sequence length="267" mass="30452">MSNPLILKKLSLGLNYLELLNQDGYTLVDMNMIEPFSVEDKQHHPTNIIFERNSQLFAIRSDWTRTLLNYNQAFASNVRKYGYFGPVVREHDTFYQAGAEIFKADESDIIESLNMHLNFIKDFAEQKITTIVVNNDQLIDMFISKFELDESIKPLIYDKAVSDIEKITDSDHPLYKIMTATVSSQLELINDIFETTEVMTFINHFKDAAAGGETKFILDLSFRSPQSYYNGFYFQAFSNYDSPVLSGGEYNSNAFGIGLNLSDGGLL</sequence>
<dbReference type="InterPro" id="IPR041715">
    <property type="entry name" value="HisRS-like_core"/>
</dbReference>
<dbReference type="EMBL" id="JBHUOQ010000003">
    <property type="protein sequence ID" value="MFD2830473.1"/>
    <property type="molecule type" value="Genomic_DNA"/>
</dbReference>
<dbReference type="GO" id="GO:0016757">
    <property type="term" value="F:glycosyltransferase activity"/>
    <property type="evidence" value="ECO:0007669"/>
    <property type="project" value="UniProtKB-KW"/>
</dbReference>
<keyword evidence="2" id="KW-0808">Transferase</keyword>
<evidence type="ECO:0000313" key="2">
    <source>
        <dbReference type="EMBL" id="MFD2830473.1"/>
    </source>
</evidence>
<keyword evidence="2" id="KW-0328">Glycosyltransferase</keyword>
<dbReference type="SUPFAM" id="SSF55681">
    <property type="entry name" value="Class II aaRS and biotin synthetases"/>
    <property type="match status" value="1"/>
</dbReference>